<evidence type="ECO:0000256" key="1">
    <source>
        <dbReference type="SAM" id="MobiDB-lite"/>
    </source>
</evidence>
<evidence type="ECO:0008006" key="5">
    <source>
        <dbReference type="Google" id="ProtNLM"/>
    </source>
</evidence>
<feature type="compositionally biased region" description="Pro residues" evidence="1">
    <location>
        <begin position="70"/>
        <end position="83"/>
    </location>
</feature>
<protein>
    <recommendedName>
        <fullName evidence="5">FHA domain-containing protein</fullName>
    </recommendedName>
</protein>
<keyword evidence="4" id="KW-1185">Reference proteome</keyword>
<evidence type="ECO:0000313" key="2">
    <source>
        <dbReference type="EMBL" id="CAI9163868.1"/>
    </source>
</evidence>
<accession>A0ABN8YQL9</accession>
<evidence type="ECO:0000313" key="3">
    <source>
        <dbReference type="EMBL" id="CAI9163870.1"/>
    </source>
</evidence>
<organism evidence="3 4">
    <name type="scientific">Rangifer tarandus platyrhynchus</name>
    <name type="common">Svalbard reindeer</name>
    <dbReference type="NCBI Taxonomy" id="3082113"/>
    <lineage>
        <taxon>Eukaryota</taxon>
        <taxon>Metazoa</taxon>
        <taxon>Chordata</taxon>
        <taxon>Craniata</taxon>
        <taxon>Vertebrata</taxon>
        <taxon>Euteleostomi</taxon>
        <taxon>Mammalia</taxon>
        <taxon>Eutheria</taxon>
        <taxon>Laurasiatheria</taxon>
        <taxon>Artiodactyla</taxon>
        <taxon>Ruminantia</taxon>
        <taxon>Pecora</taxon>
        <taxon>Cervidae</taxon>
        <taxon>Odocoileinae</taxon>
        <taxon>Rangifer</taxon>
    </lineage>
</organism>
<dbReference type="Proteomes" id="UP001176941">
    <property type="component" value="Chromosome 21"/>
</dbReference>
<dbReference type="EMBL" id="OX459957">
    <property type="protein sequence ID" value="CAI9163868.1"/>
    <property type="molecule type" value="Genomic_DNA"/>
</dbReference>
<sequence length="124" mass="13223">MTRWPCMSREHATVSEEGRCLLSVGRSLPHLCTVKRPLLIVDPGEARQSALGPLLYNRPPCATDGGGGPSQPPGPQLLIPPPSVFSSGSCPSSVSLCFSKGSRLCPEVEREEGVKEGWEPLICV</sequence>
<feature type="region of interest" description="Disordered" evidence="1">
    <location>
        <begin position="58"/>
        <end position="90"/>
    </location>
</feature>
<evidence type="ECO:0000313" key="4">
    <source>
        <dbReference type="Proteomes" id="UP001176941"/>
    </source>
</evidence>
<gene>
    <name evidence="2" type="ORF">MRATA1EN1_LOCUS12830</name>
    <name evidence="3" type="ORF">MRATA1EN1_LOCUS12832</name>
</gene>
<proteinExistence type="predicted"/>
<name>A0ABN8YQL9_RANTA</name>
<reference evidence="3 4" key="1">
    <citation type="submission" date="2023-04" db="EMBL/GenBank/DDBJ databases">
        <authorList>
            <consortium name="ELIXIR-Norway"/>
        </authorList>
    </citation>
    <scope>NUCLEOTIDE SEQUENCE [LARGE SCALE GENOMIC DNA]</scope>
</reference>
<dbReference type="EMBL" id="OX459957">
    <property type="protein sequence ID" value="CAI9163870.1"/>
    <property type="molecule type" value="Genomic_DNA"/>
</dbReference>